<evidence type="ECO:0000313" key="2">
    <source>
        <dbReference type="EMBL" id="OOW68877.1"/>
    </source>
</evidence>
<dbReference type="Proteomes" id="UP000190018">
    <property type="component" value="Unassembled WGS sequence"/>
</dbReference>
<evidence type="ECO:0000313" key="3">
    <source>
        <dbReference type="Proteomes" id="UP000190018"/>
    </source>
</evidence>
<gene>
    <name evidence="2" type="ORF">Xant_20470</name>
</gene>
<keyword evidence="3" id="KW-1185">Reference proteome</keyword>
<dbReference type="EMBL" id="LOJT01000100">
    <property type="protein sequence ID" value="OOW68877.1"/>
    <property type="molecule type" value="Genomic_DNA"/>
</dbReference>
<organism evidence="2 3">
    <name type="scientific">Xanthomonas cissicola</name>
    <dbReference type="NCBI Taxonomy" id="86186"/>
    <lineage>
        <taxon>Bacteria</taxon>
        <taxon>Pseudomonadati</taxon>
        <taxon>Pseudomonadota</taxon>
        <taxon>Gammaproteobacteria</taxon>
        <taxon>Lysobacterales</taxon>
        <taxon>Lysobacteraceae</taxon>
        <taxon>Xanthomonas</taxon>
    </lineage>
</organism>
<reference evidence="2 3" key="1">
    <citation type="submission" date="2015-12" db="EMBL/GenBank/DDBJ databases">
        <authorList>
            <person name="Bansal K."/>
            <person name="Midha S."/>
            <person name="Patil P.B."/>
        </authorList>
    </citation>
    <scope>NUCLEOTIDE SEQUENCE [LARGE SCALE GENOMIC DNA]</scope>
    <source>
        <strain evidence="2 3">LMG21719</strain>
    </source>
</reference>
<sequence length="123" mass="13740">MIEVAWRAGHMLGALRGRNGPAATAVVAYPTHATRRFSLSRQRQQWQWQWQWQWQPVKHRRLQATLSNPALCKYATSARGGAFAPVAQRSRHMAPARLEPADPHGARSAPPKASELQDASRPA</sequence>
<name>A0ABX3M551_9XANT</name>
<evidence type="ECO:0000256" key="1">
    <source>
        <dbReference type="SAM" id="MobiDB-lite"/>
    </source>
</evidence>
<comment type="caution">
    <text evidence="2">The sequence shown here is derived from an EMBL/GenBank/DDBJ whole genome shotgun (WGS) entry which is preliminary data.</text>
</comment>
<proteinExistence type="predicted"/>
<protein>
    <submittedName>
        <fullName evidence="2">Uncharacterized protein</fullName>
    </submittedName>
</protein>
<accession>A0ABX3M551</accession>
<feature type="region of interest" description="Disordered" evidence="1">
    <location>
        <begin position="86"/>
        <end position="123"/>
    </location>
</feature>